<dbReference type="Proteomes" id="UP000198615">
    <property type="component" value="Unassembled WGS sequence"/>
</dbReference>
<dbReference type="InterPro" id="IPR007452">
    <property type="entry name" value="TamB_C"/>
</dbReference>
<evidence type="ECO:0000256" key="3">
    <source>
        <dbReference type="ARBA" id="ARBA00022989"/>
    </source>
</evidence>
<keyword evidence="4" id="KW-0472">Membrane</keyword>
<evidence type="ECO:0000313" key="6">
    <source>
        <dbReference type="EMBL" id="SDG31306.1"/>
    </source>
</evidence>
<accession>A0A8G2BNE8</accession>
<gene>
    <name evidence="6" type="ORF">SAMN05660686_03990</name>
</gene>
<reference evidence="6 7" key="1">
    <citation type="submission" date="2016-10" db="EMBL/GenBank/DDBJ databases">
        <authorList>
            <person name="Varghese N."/>
            <person name="Submissions S."/>
        </authorList>
    </citation>
    <scope>NUCLEOTIDE SEQUENCE [LARGE SCALE GENOMIC DNA]</scope>
    <source>
        <strain evidence="6 7">DSM 18839</strain>
    </source>
</reference>
<dbReference type="EMBL" id="FNBW01000014">
    <property type="protein sequence ID" value="SDG31306.1"/>
    <property type="molecule type" value="Genomic_DNA"/>
</dbReference>
<keyword evidence="3" id="KW-1133">Transmembrane helix</keyword>
<organism evidence="6 7">
    <name type="scientific">Thalassobaculum litoreum DSM 18839</name>
    <dbReference type="NCBI Taxonomy" id="1123362"/>
    <lineage>
        <taxon>Bacteria</taxon>
        <taxon>Pseudomonadati</taxon>
        <taxon>Pseudomonadota</taxon>
        <taxon>Alphaproteobacteria</taxon>
        <taxon>Rhodospirillales</taxon>
        <taxon>Thalassobaculaceae</taxon>
        <taxon>Thalassobaculum</taxon>
    </lineage>
</organism>
<keyword evidence="2" id="KW-0812">Transmembrane</keyword>
<protein>
    <submittedName>
        <fullName evidence="6">Autotransporter secretion inner membrane protein TamB</fullName>
    </submittedName>
</protein>
<dbReference type="GO" id="GO:0009306">
    <property type="term" value="P:protein secretion"/>
    <property type="evidence" value="ECO:0007669"/>
    <property type="project" value="InterPro"/>
</dbReference>
<dbReference type="GO" id="GO:0097347">
    <property type="term" value="C:TAM protein secretion complex"/>
    <property type="evidence" value="ECO:0007669"/>
    <property type="project" value="TreeGrafter"/>
</dbReference>
<dbReference type="OrthoDB" id="7784409at2"/>
<comment type="subcellular location">
    <subcellularLocation>
        <location evidence="1">Membrane</location>
        <topology evidence="1">Single-pass membrane protein</topology>
    </subcellularLocation>
</comment>
<dbReference type="GO" id="GO:0005886">
    <property type="term" value="C:plasma membrane"/>
    <property type="evidence" value="ECO:0007669"/>
    <property type="project" value="InterPro"/>
</dbReference>
<proteinExistence type="predicted"/>
<evidence type="ECO:0000256" key="2">
    <source>
        <dbReference type="ARBA" id="ARBA00022692"/>
    </source>
</evidence>
<dbReference type="Pfam" id="PF04357">
    <property type="entry name" value="TamB"/>
    <property type="match status" value="1"/>
</dbReference>
<evidence type="ECO:0000256" key="1">
    <source>
        <dbReference type="ARBA" id="ARBA00004167"/>
    </source>
</evidence>
<keyword evidence="7" id="KW-1185">Reference proteome</keyword>
<evidence type="ECO:0000259" key="5">
    <source>
        <dbReference type="Pfam" id="PF04357"/>
    </source>
</evidence>
<evidence type="ECO:0000256" key="4">
    <source>
        <dbReference type="ARBA" id="ARBA00023136"/>
    </source>
</evidence>
<dbReference type="PANTHER" id="PTHR36985:SF1">
    <property type="entry name" value="TRANSLOCATION AND ASSEMBLY MODULE SUBUNIT TAMB"/>
    <property type="match status" value="1"/>
</dbReference>
<dbReference type="PANTHER" id="PTHR36985">
    <property type="entry name" value="TRANSLOCATION AND ASSEMBLY MODULE SUBUNIT TAMB"/>
    <property type="match status" value="1"/>
</dbReference>
<evidence type="ECO:0000313" key="7">
    <source>
        <dbReference type="Proteomes" id="UP000198615"/>
    </source>
</evidence>
<sequence>MLRRALLILAGVIAVLVVAVLGLVAVANTDWGRARIIALVEEATADGPVRVSIGAIDGTLPGRIELRDVAAYDDQGQFARAGSLLLDWTLLDLLAGRVSVNVLALADAGLERLPVLPETPEEPVPEDPEPLSLKFEVPGIEVALDRLSVDALTLGPAIAGERVTVTADLSATLTADAVRAGGWIEAVRPQGPPARAEIDAALVPSSGVLRADLSLHEPEGGLVAGLLGVEGRPALALSLTGEGGLERWQGALEGGFGPQARLDLDLVVTSSAEGYGLAVDGSVAAAALAPPDLRTLLAEPIDLALMALTRPDGSARLESLEVALPAATLQASAEVDAAGTPVAAQADLAVPELGVFADLAGSALGGNLALSVRLDEQGRRLVATVEGAPVAEGISLDGLALTLTAEAQQALAELPSEIRVALDGNVATPALEGFDTAGLLGPRLALTAAGVVAPETGDATVDRLALTTDAATLEGRATVTDGNRLVPTLRLTAGDLGRFNDLAGLDLSGAAEVELDGTVDLDPLTVSATLSVFGSDFGLGDPALGGLVGPAPSLIAGISLGPDRRLEVIGLELIAAAARATGDVSLDLDGGGIGGRIDLAAADLSALSGIAGSDLSGAAAVAVAFGGTLEAPAASASWRISDLVAAGTPVDEITGSATVAGLPDRPAGDVTASLGFGGEPVDLAFGYALGDGVLRVSGVSLDGLGATVSGDASVALDSTLARGDLEIAIADLGIVGTALDVPITGGSVAGALSLTDRNGQGVGLTLDANSLAVADGPTVDRVLLEASLADATGKANGRVDLTVGGATVDGATLKTAVLGADVTGGVAQVTLNAEGEAGVPVVLAAAASVPLDPAAGPITVSRLDADVGDVAIRQQGAMQVALDPAPRIDGIDLAIDDGRVSGHAGLDTADLDIVIAIRELPAALARLADPSLELEGRIGGDIAVSGPIGNPDADIALSTPGVRTLDPNLADVPPLVAEAVLKLADRQANARLDASVGDGATVTVSAVVDGAAGPAGSPPVFEPGAGLQASVDADMDLARLSAFLPIDLVAMAGRAQARVRAGGTVGDPALSGAVTVDEGRVDVPSAGLYLRDLTLRAEGEGQELVIRRFDARAAGGGTVSASGSLSADPETGFPADISITADNFNASDMDMASVSIDMDLRASGASPEYLLAGKVTVLPTEIRIPENLPPSVVSIDVVEIRDGRVIEDPEEKEKREEAEQAPSAPLRLDLEIDIPGQVFVRGRGLDSEWGGNLTVTGLADAPAVNGQIAVRRGVLSAVGENFDFERGRVIFDGGDAEDPALDMRLTAELTEIRASIIVGGRASDPDISLESDPALPEEDILSHILFGSTKAELTPIQALKLARSAAILSGSFGSGPGITEQVRDAIGVDTIDVDTSTADDGSVGASLSVGKYIAPGVFLKLQQGLSGASSRAVVEVEVTDSISVETDVGADSQSRVGVTYELDY</sequence>
<feature type="domain" description="Translocation and assembly module TamB C-terminal" evidence="5">
    <location>
        <begin position="1108"/>
        <end position="1464"/>
    </location>
</feature>
<comment type="caution">
    <text evidence="6">The sequence shown here is derived from an EMBL/GenBank/DDBJ whole genome shotgun (WGS) entry which is preliminary data.</text>
</comment>
<name>A0A8G2BNE8_9PROT</name>
<dbReference type="RefSeq" id="WP_093153124.1">
    <property type="nucleotide sequence ID" value="NZ_FNBW01000014.1"/>
</dbReference>